<gene>
    <name evidence="3" type="ORF">GCM10011511_20680</name>
</gene>
<reference evidence="3" key="1">
    <citation type="journal article" date="2014" name="Int. J. Syst. Evol. Microbiol.">
        <title>Complete genome sequence of Corynebacterium casei LMG S-19264T (=DSM 44701T), isolated from a smear-ripened cheese.</title>
        <authorList>
            <consortium name="US DOE Joint Genome Institute (JGI-PGF)"/>
            <person name="Walter F."/>
            <person name="Albersmeier A."/>
            <person name="Kalinowski J."/>
            <person name="Ruckert C."/>
        </authorList>
    </citation>
    <scope>NUCLEOTIDE SEQUENCE</scope>
    <source>
        <strain evidence="3">CGMCC 1.15448</strain>
    </source>
</reference>
<reference evidence="3" key="2">
    <citation type="submission" date="2020-09" db="EMBL/GenBank/DDBJ databases">
        <authorList>
            <person name="Sun Q."/>
            <person name="Zhou Y."/>
        </authorList>
    </citation>
    <scope>NUCLEOTIDE SEQUENCE</scope>
    <source>
        <strain evidence="3">CGMCC 1.15448</strain>
    </source>
</reference>
<feature type="transmembrane region" description="Helical" evidence="2">
    <location>
        <begin position="32"/>
        <end position="52"/>
    </location>
</feature>
<dbReference type="GO" id="GO:0016788">
    <property type="term" value="F:hydrolase activity, acting on ester bonds"/>
    <property type="evidence" value="ECO:0007669"/>
    <property type="project" value="UniProtKB-ARBA"/>
</dbReference>
<feature type="repeat" description="TPR" evidence="1">
    <location>
        <begin position="524"/>
        <end position="557"/>
    </location>
</feature>
<dbReference type="AlphaFoldDB" id="A0A8J2UC94"/>
<dbReference type="InterPro" id="IPR019734">
    <property type="entry name" value="TPR_rpt"/>
</dbReference>
<organism evidence="3 4">
    <name type="scientific">Puia dinghuensis</name>
    <dbReference type="NCBI Taxonomy" id="1792502"/>
    <lineage>
        <taxon>Bacteria</taxon>
        <taxon>Pseudomonadati</taxon>
        <taxon>Bacteroidota</taxon>
        <taxon>Chitinophagia</taxon>
        <taxon>Chitinophagales</taxon>
        <taxon>Chitinophagaceae</taxon>
        <taxon>Puia</taxon>
    </lineage>
</organism>
<keyword evidence="2" id="KW-1133">Transmembrane helix</keyword>
<keyword evidence="2" id="KW-0472">Membrane</keyword>
<dbReference type="Gene3D" id="3.40.50.1110">
    <property type="entry name" value="SGNH hydrolase"/>
    <property type="match status" value="1"/>
</dbReference>
<dbReference type="SUPFAM" id="SSF48452">
    <property type="entry name" value="TPR-like"/>
    <property type="match status" value="1"/>
</dbReference>
<keyword evidence="4" id="KW-1185">Reference proteome</keyword>
<keyword evidence="2" id="KW-0812">Transmembrane</keyword>
<keyword evidence="1" id="KW-0802">TPR repeat</keyword>
<dbReference type="SUPFAM" id="SSF52266">
    <property type="entry name" value="SGNH hydrolase"/>
    <property type="match status" value="1"/>
</dbReference>
<dbReference type="EMBL" id="BMJC01000002">
    <property type="protein sequence ID" value="GGA97205.1"/>
    <property type="molecule type" value="Genomic_DNA"/>
</dbReference>
<dbReference type="Gene3D" id="1.25.40.10">
    <property type="entry name" value="Tetratricopeptide repeat domain"/>
    <property type="match status" value="1"/>
</dbReference>
<dbReference type="RefSeq" id="WP_188931220.1">
    <property type="nucleotide sequence ID" value="NZ_BMJC01000002.1"/>
</dbReference>
<dbReference type="InterPro" id="IPR036514">
    <property type="entry name" value="SGNH_hydro_sf"/>
</dbReference>
<evidence type="ECO:0008006" key="5">
    <source>
        <dbReference type="Google" id="ProtNLM"/>
    </source>
</evidence>
<evidence type="ECO:0000256" key="2">
    <source>
        <dbReference type="SAM" id="Phobius"/>
    </source>
</evidence>
<evidence type="ECO:0000256" key="1">
    <source>
        <dbReference type="PROSITE-ProRule" id="PRU00339"/>
    </source>
</evidence>
<sequence length="646" mass="72613">MPKASAKDTTTTTAARAATPAVPPSRLRLFRLIALILPIVLILLLEGVLHLFHYGYDTSVFINAPGNKDWLIFNPDASKRYFTDEGMATTGNREPFRKTKEPGTLRIFVLGESTTIGYPYFHNGSFHRWLQYRLMCNNPGKRIEIINVSLTAVNSYTVLGFAREVAKQQPDAVLIYTGHNEYYGALGVGSTDRLGGTPWLVDTLLWLRQWRFIQLLTRVYRAMMHLFSSGPPMTGRTRMELMVADQQITYGSALYTLGIQQFSTNMDKTLALFHQEGIPVFLSNLVSNLKDQPPFSSTTTKGPDSTTAGYNFTLANQAWQHGDYGTAKQDYTLAKDMDALRFRAPEALSDIIEKLCRKYSDNTHLVDTRAAFDSASAHGIIGNSLMLEHVHPNLMGYALLSDAFYQALQQYSIIPPAAKNDLTLQQLIAEMPITRVDSLSGAYKIDNLKNNWPFNVSGRDGGPPSRQAYHLTTEESDLAYAVAFEHLPWEDAMRQLYDYYSKTDDWARAAAVMEALCLEHPTEAGFYEKTAMLYGKLNEREKAIRYFRLAFDREPSFDKARYLFVLCLQTDQPAAAMPYLDYAIANNTTGINLRSVRVATLGVIGLERELSGDSANSTIRDSIANTYDRMGNHPAALKYRESIQKK</sequence>
<comment type="caution">
    <text evidence="3">The sequence shown here is derived from an EMBL/GenBank/DDBJ whole genome shotgun (WGS) entry which is preliminary data.</text>
</comment>
<dbReference type="InterPro" id="IPR011990">
    <property type="entry name" value="TPR-like_helical_dom_sf"/>
</dbReference>
<proteinExistence type="predicted"/>
<dbReference type="PROSITE" id="PS50005">
    <property type="entry name" value="TPR"/>
    <property type="match status" value="1"/>
</dbReference>
<evidence type="ECO:0000313" key="3">
    <source>
        <dbReference type="EMBL" id="GGA97205.1"/>
    </source>
</evidence>
<name>A0A8J2UC94_9BACT</name>
<dbReference type="Proteomes" id="UP000607559">
    <property type="component" value="Unassembled WGS sequence"/>
</dbReference>
<evidence type="ECO:0000313" key="4">
    <source>
        <dbReference type="Proteomes" id="UP000607559"/>
    </source>
</evidence>
<protein>
    <recommendedName>
        <fullName evidence="5">SGNH hydrolase-type esterase domain-containing protein</fullName>
    </recommendedName>
</protein>
<accession>A0A8J2UC94</accession>